<keyword evidence="3" id="KW-0812">Transmembrane</keyword>
<comment type="caution">
    <text evidence="5">The sequence shown here is derived from an EMBL/GenBank/DDBJ whole genome shotgun (WGS) entry which is preliminary data.</text>
</comment>
<protein>
    <recommendedName>
        <fullName evidence="4">DUF6468 domain-containing protein</fullName>
    </recommendedName>
</protein>
<dbReference type="Proteomes" id="UP000271227">
    <property type="component" value="Unassembled WGS sequence"/>
</dbReference>
<feature type="domain" description="DUF6468" evidence="4">
    <location>
        <begin position="35"/>
        <end position="107"/>
    </location>
</feature>
<dbReference type="Pfam" id="PF20072">
    <property type="entry name" value="DUF6468"/>
    <property type="match status" value="1"/>
</dbReference>
<dbReference type="InterPro" id="IPR045531">
    <property type="entry name" value="DUF6468"/>
</dbReference>
<accession>A0A3M0CH41</accession>
<evidence type="ECO:0000256" key="2">
    <source>
        <dbReference type="SAM" id="MobiDB-lite"/>
    </source>
</evidence>
<keyword evidence="6" id="KW-1185">Reference proteome</keyword>
<dbReference type="RefSeq" id="WP_121938259.1">
    <property type="nucleotide sequence ID" value="NZ_REFR01000010.1"/>
</dbReference>
<evidence type="ECO:0000256" key="1">
    <source>
        <dbReference type="SAM" id="Coils"/>
    </source>
</evidence>
<dbReference type="EMBL" id="REFR01000010">
    <property type="protein sequence ID" value="RMB08944.1"/>
    <property type="molecule type" value="Genomic_DNA"/>
</dbReference>
<feature type="compositionally biased region" description="Polar residues" evidence="2">
    <location>
        <begin position="109"/>
        <end position="121"/>
    </location>
</feature>
<proteinExistence type="predicted"/>
<dbReference type="OrthoDB" id="8481361at2"/>
<evidence type="ECO:0000313" key="6">
    <source>
        <dbReference type="Proteomes" id="UP000271227"/>
    </source>
</evidence>
<name>A0A3M0CH41_9PROT</name>
<sequence length="152" mass="16145">MTSTLVPIVVDTVLAVLLVGAMVVSWMVYRRLDIIRNGQAEMQKLVSELNQSVVQAQQSVTQLRQAAKEAESTLGISVRKAQALSDELTLITEAGNNLADRIEKGLTNRPASAPNTVSSDAVQDDGSKAGGRTSADGGKDQKSLLAALREAR</sequence>
<evidence type="ECO:0000313" key="5">
    <source>
        <dbReference type="EMBL" id="RMB08944.1"/>
    </source>
</evidence>
<feature type="region of interest" description="Disordered" evidence="2">
    <location>
        <begin position="103"/>
        <end position="152"/>
    </location>
</feature>
<keyword evidence="3" id="KW-0472">Membrane</keyword>
<organism evidence="5 6">
    <name type="scientific">Eilatimonas milleporae</name>
    <dbReference type="NCBI Taxonomy" id="911205"/>
    <lineage>
        <taxon>Bacteria</taxon>
        <taxon>Pseudomonadati</taxon>
        <taxon>Pseudomonadota</taxon>
        <taxon>Alphaproteobacteria</taxon>
        <taxon>Kordiimonadales</taxon>
        <taxon>Kordiimonadaceae</taxon>
        <taxon>Eilatimonas</taxon>
    </lineage>
</organism>
<gene>
    <name evidence="5" type="ORF">BXY39_1591</name>
</gene>
<feature type="transmembrane region" description="Helical" evidence="3">
    <location>
        <begin position="6"/>
        <end position="29"/>
    </location>
</feature>
<feature type="coiled-coil region" evidence="1">
    <location>
        <begin position="46"/>
        <end position="73"/>
    </location>
</feature>
<keyword evidence="3" id="KW-1133">Transmembrane helix</keyword>
<dbReference type="AlphaFoldDB" id="A0A3M0CH41"/>
<keyword evidence="1" id="KW-0175">Coiled coil</keyword>
<evidence type="ECO:0000259" key="4">
    <source>
        <dbReference type="Pfam" id="PF20072"/>
    </source>
</evidence>
<reference evidence="5 6" key="1">
    <citation type="submission" date="2018-10" db="EMBL/GenBank/DDBJ databases">
        <title>Genomic Encyclopedia of Archaeal and Bacterial Type Strains, Phase II (KMG-II): from individual species to whole genera.</title>
        <authorList>
            <person name="Goeker M."/>
        </authorList>
    </citation>
    <scope>NUCLEOTIDE SEQUENCE [LARGE SCALE GENOMIC DNA]</scope>
    <source>
        <strain evidence="5 6">DSM 25217</strain>
    </source>
</reference>
<dbReference type="InParanoid" id="A0A3M0CH41"/>
<evidence type="ECO:0000256" key="3">
    <source>
        <dbReference type="SAM" id="Phobius"/>
    </source>
</evidence>